<keyword evidence="7" id="KW-0206">Cytoskeleton</keyword>
<dbReference type="PROSITE" id="PS50178">
    <property type="entry name" value="ZF_FYVE"/>
    <property type="match status" value="1"/>
</dbReference>
<feature type="region of interest" description="Disordered" evidence="9">
    <location>
        <begin position="430"/>
        <end position="454"/>
    </location>
</feature>
<feature type="compositionally biased region" description="Acidic residues" evidence="9">
    <location>
        <begin position="391"/>
        <end position="403"/>
    </location>
</feature>
<gene>
    <name evidence="13" type="ORF">ODALV1_LOCUS17696</name>
</gene>
<evidence type="ECO:0000259" key="11">
    <source>
        <dbReference type="PROSITE" id="PS50010"/>
    </source>
</evidence>
<evidence type="ECO:0000256" key="3">
    <source>
        <dbReference type="ARBA" id="ARBA00022658"/>
    </source>
</evidence>
<feature type="region of interest" description="Disordered" evidence="9">
    <location>
        <begin position="268"/>
        <end position="288"/>
    </location>
</feature>
<accession>A0ABP1R3A0</accession>
<evidence type="ECO:0000256" key="4">
    <source>
        <dbReference type="ARBA" id="ARBA00022723"/>
    </source>
</evidence>
<dbReference type="PANTHER" id="PTHR12673:SF241">
    <property type="entry name" value="DH DOMAIN-CONTAINING PROTEIN"/>
    <property type="match status" value="1"/>
</dbReference>
<dbReference type="InterPro" id="IPR000219">
    <property type="entry name" value="DH_dom"/>
</dbReference>
<feature type="compositionally biased region" description="Low complexity" evidence="9">
    <location>
        <begin position="268"/>
        <end position="277"/>
    </location>
</feature>
<dbReference type="Pfam" id="PF22697">
    <property type="entry name" value="SOS1_NGEF_PH"/>
    <property type="match status" value="1"/>
</dbReference>
<keyword evidence="14" id="KW-1185">Reference proteome</keyword>
<dbReference type="Proteomes" id="UP001642540">
    <property type="component" value="Unassembled WGS sequence"/>
</dbReference>
<dbReference type="SUPFAM" id="SSF50729">
    <property type="entry name" value="PH domain-like"/>
    <property type="match status" value="2"/>
</dbReference>
<dbReference type="Gene3D" id="1.20.900.10">
    <property type="entry name" value="Dbl homology (DH) domain"/>
    <property type="match status" value="1"/>
</dbReference>
<evidence type="ECO:0008006" key="15">
    <source>
        <dbReference type="Google" id="ProtNLM"/>
    </source>
</evidence>
<dbReference type="InterPro" id="IPR013083">
    <property type="entry name" value="Znf_RING/FYVE/PHD"/>
</dbReference>
<evidence type="ECO:0000313" key="14">
    <source>
        <dbReference type="Proteomes" id="UP001642540"/>
    </source>
</evidence>
<dbReference type="InterPro" id="IPR035899">
    <property type="entry name" value="DBL_dom_sf"/>
</dbReference>
<evidence type="ECO:0000256" key="2">
    <source>
        <dbReference type="ARBA" id="ARBA00022490"/>
    </source>
</evidence>
<reference evidence="13 14" key="1">
    <citation type="submission" date="2024-08" db="EMBL/GenBank/DDBJ databases">
        <authorList>
            <person name="Cucini C."/>
            <person name="Frati F."/>
        </authorList>
    </citation>
    <scope>NUCLEOTIDE SEQUENCE [LARGE SCALE GENOMIC DNA]</scope>
</reference>
<dbReference type="Gene3D" id="2.30.29.30">
    <property type="entry name" value="Pleckstrin-homology domain (PH domain)/Phosphotyrosine-binding domain (PTB)"/>
    <property type="match status" value="2"/>
</dbReference>
<protein>
    <recommendedName>
        <fullName evidence="15">FYVE, RhoGEF and PH domain-containing protein 4</fullName>
    </recommendedName>
</protein>
<feature type="domain" description="PH" evidence="10">
    <location>
        <begin position="916"/>
        <end position="1024"/>
    </location>
</feature>
<dbReference type="CDD" id="cd00160">
    <property type="entry name" value="RhoGEF"/>
    <property type="match status" value="1"/>
</dbReference>
<keyword evidence="3" id="KW-0344">Guanine-nucleotide releasing factor</keyword>
<feature type="compositionally biased region" description="Polar residues" evidence="9">
    <location>
        <begin position="278"/>
        <end position="288"/>
    </location>
</feature>
<evidence type="ECO:0000313" key="13">
    <source>
        <dbReference type="EMBL" id="CAL8117439.1"/>
    </source>
</evidence>
<keyword evidence="6" id="KW-0862">Zinc</keyword>
<feature type="domain" description="PH" evidence="10">
    <location>
        <begin position="686"/>
        <end position="789"/>
    </location>
</feature>
<dbReference type="SMART" id="SM00325">
    <property type="entry name" value="RhoGEF"/>
    <property type="match status" value="1"/>
</dbReference>
<keyword evidence="5 8" id="KW-0863">Zinc-finger</keyword>
<dbReference type="InterPro" id="IPR055251">
    <property type="entry name" value="SOS1_NGEF_PH"/>
</dbReference>
<evidence type="ECO:0000256" key="6">
    <source>
        <dbReference type="ARBA" id="ARBA00022833"/>
    </source>
</evidence>
<comment type="subcellular location">
    <subcellularLocation>
        <location evidence="1">Cytoplasm</location>
        <location evidence="1">Cytoskeleton</location>
    </subcellularLocation>
</comment>
<feature type="region of interest" description="Disordered" evidence="9">
    <location>
        <begin position="386"/>
        <end position="408"/>
    </location>
</feature>
<evidence type="ECO:0000256" key="5">
    <source>
        <dbReference type="ARBA" id="ARBA00022771"/>
    </source>
</evidence>
<feature type="region of interest" description="Disordered" evidence="9">
    <location>
        <begin position="190"/>
        <end position="228"/>
    </location>
</feature>
<dbReference type="Pfam" id="PF01363">
    <property type="entry name" value="FYVE"/>
    <property type="match status" value="1"/>
</dbReference>
<name>A0ABP1R3A0_9HEXA</name>
<dbReference type="SMART" id="SM00064">
    <property type="entry name" value="FYVE"/>
    <property type="match status" value="1"/>
</dbReference>
<keyword evidence="4" id="KW-0479">Metal-binding</keyword>
<dbReference type="Gene3D" id="3.30.40.10">
    <property type="entry name" value="Zinc/RING finger domain, C3HC4 (zinc finger)"/>
    <property type="match status" value="1"/>
</dbReference>
<dbReference type="Pfam" id="PF00621">
    <property type="entry name" value="RhoGEF"/>
    <property type="match status" value="1"/>
</dbReference>
<sequence>MDGWTVERRNHHQHLHQHQHHHQFQRFSSSVQSQSQECSSSSTLTTTRTVIQQEKNLRVTTNLFQGKYSSIMSDPDWSQSQLPADSTTSPLTSSLLLTSSSELLKKKLEAMSFDDHTTQILPSSTLLPSQPCGSSVAAMSNFRSLLNGSSSLDSSEMMAAAAQTQGFSFSSSSASGEMKAKAVQQRAMFASTSSSSMGGGSGTSRSATLQQSHSQHAEMIATSSTTGEVPHFLPSSTPLLSSMMLSNMQVNVNASSNFGVTRSFSSSSGFHPSSSSSNTLFSDKNGSEDSAIQSLGQLTTDVVPNLESFVSPFRRAPFNFRNFNRPLWTDMRDNRMTWDPTIMKSSTSQIQFSASKQTFLEASAINGQFSHFKAFKDQRVMLRQSYGASESESDNDEDDEEDDFRGTKSITWRQKPALPYQTKLAIMSKPIYPPSEDDDNSSVAPSELESEPRESVIIEELPVTPEHKKCYKVANELLTTERTYVKILHLIDQIFHFRVDQENRVQQMFSTEIITQMFCNIKSLYQLHHDHLLPQLEKRLKNWEDDPRIGDIMKDFAPFLKMYSEYVQNFDNSINLINLYREKNVRFMNIINDIQKMEECCNLPIQHHLIGPIQRIPRYRLLLEAYLRRLPENSVDKPDTEKALEIVSKAAEHANEAMRRIASFKKLLEVQENVKGVVDLVSPTRTLVKEGKISKISARTGDHQERYVFLFSDVMLLCSIRPIANRMISNAPYQLRARLDVASITVAEGDDLEVVNTFYVEDSHKKIELYTQTAQEKEDWMTAIHNAKEQLIERKSSLRLGSISPTEDELGMKEPTKLKSESVSKCMECYTSFSIMKRRHHCHACGSVVCAKCSDSKLPLPYAGGKSCRVCKRCKMVLQEKEAQAKKGSGGDSDPTTPEDSAERLRGVLDVPAKVPAVLSGYLSLRLRGRKEWTTRWFALRTDFVLYCYDKEADERAMTATPIPGMSTLMLEELPKSDCPSVAPSDKERVFRIAHGHGRKSFVFLAQSRPDALNWISHLKQAAKAELNAANNNNATESTSKIRQ</sequence>
<dbReference type="InterPro" id="IPR011993">
    <property type="entry name" value="PH-like_dom_sf"/>
</dbReference>
<dbReference type="PROSITE" id="PS50003">
    <property type="entry name" value="PH_DOMAIN"/>
    <property type="match status" value="2"/>
</dbReference>
<dbReference type="EMBL" id="CAXLJM020000054">
    <property type="protein sequence ID" value="CAL8117439.1"/>
    <property type="molecule type" value="Genomic_DNA"/>
</dbReference>
<proteinExistence type="predicted"/>
<organism evidence="13 14">
    <name type="scientific">Orchesella dallaii</name>
    <dbReference type="NCBI Taxonomy" id="48710"/>
    <lineage>
        <taxon>Eukaryota</taxon>
        <taxon>Metazoa</taxon>
        <taxon>Ecdysozoa</taxon>
        <taxon>Arthropoda</taxon>
        <taxon>Hexapoda</taxon>
        <taxon>Collembola</taxon>
        <taxon>Entomobryomorpha</taxon>
        <taxon>Entomobryoidea</taxon>
        <taxon>Orchesellidae</taxon>
        <taxon>Orchesellinae</taxon>
        <taxon>Orchesella</taxon>
    </lineage>
</organism>
<evidence type="ECO:0000256" key="1">
    <source>
        <dbReference type="ARBA" id="ARBA00004245"/>
    </source>
</evidence>
<feature type="domain" description="FYVE-type" evidence="12">
    <location>
        <begin position="820"/>
        <end position="879"/>
    </location>
</feature>
<keyword evidence="2" id="KW-0963">Cytoplasm</keyword>
<dbReference type="PROSITE" id="PS50010">
    <property type="entry name" value="DH_2"/>
    <property type="match status" value="1"/>
</dbReference>
<comment type="caution">
    <text evidence="13">The sequence shown here is derived from an EMBL/GenBank/DDBJ whole genome shotgun (WGS) entry which is preliminary data.</text>
</comment>
<evidence type="ECO:0000259" key="10">
    <source>
        <dbReference type="PROSITE" id="PS50003"/>
    </source>
</evidence>
<evidence type="ECO:0000256" key="7">
    <source>
        <dbReference type="ARBA" id="ARBA00023212"/>
    </source>
</evidence>
<dbReference type="InterPro" id="IPR000306">
    <property type="entry name" value="Znf_FYVE"/>
</dbReference>
<evidence type="ECO:0000256" key="8">
    <source>
        <dbReference type="PROSITE-ProRule" id="PRU00091"/>
    </source>
</evidence>
<dbReference type="Pfam" id="PF00169">
    <property type="entry name" value="PH"/>
    <property type="match status" value="1"/>
</dbReference>
<evidence type="ECO:0000256" key="9">
    <source>
        <dbReference type="SAM" id="MobiDB-lite"/>
    </source>
</evidence>
<dbReference type="InterPro" id="IPR051092">
    <property type="entry name" value="FYVE_RhoGEF_PH"/>
</dbReference>
<dbReference type="PANTHER" id="PTHR12673">
    <property type="entry name" value="FACIOGENITAL DYSPLASIA PROTEIN"/>
    <property type="match status" value="1"/>
</dbReference>
<feature type="region of interest" description="Disordered" evidence="9">
    <location>
        <begin position="1"/>
        <end position="32"/>
    </location>
</feature>
<dbReference type="InterPro" id="IPR001849">
    <property type="entry name" value="PH_domain"/>
</dbReference>
<feature type="domain" description="DH" evidence="11">
    <location>
        <begin position="469"/>
        <end position="657"/>
    </location>
</feature>
<dbReference type="CDD" id="cd13388">
    <property type="entry name" value="PH1_FGD1-4_like"/>
    <property type="match status" value="1"/>
</dbReference>
<dbReference type="SUPFAM" id="SSF48065">
    <property type="entry name" value="DBL homology domain (DH-domain)"/>
    <property type="match status" value="1"/>
</dbReference>
<dbReference type="SMART" id="SM00233">
    <property type="entry name" value="PH"/>
    <property type="match status" value="2"/>
</dbReference>
<feature type="region of interest" description="Disordered" evidence="9">
    <location>
        <begin position="883"/>
        <end position="902"/>
    </location>
</feature>
<evidence type="ECO:0000259" key="12">
    <source>
        <dbReference type="PROSITE" id="PS50178"/>
    </source>
</evidence>
<dbReference type="InterPro" id="IPR017455">
    <property type="entry name" value="Znf_FYVE-rel"/>
</dbReference>
<feature type="compositionally biased region" description="Basic residues" evidence="9">
    <location>
        <begin position="9"/>
        <end position="24"/>
    </location>
</feature>